<evidence type="ECO:0000256" key="2">
    <source>
        <dbReference type="SAM" id="Phobius"/>
    </source>
</evidence>
<dbReference type="InterPro" id="IPR046529">
    <property type="entry name" value="DUF6594"/>
</dbReference>
<feature type="coiled-coil region" evidence="1">
    <location>
        <begin position="32"/>
        <end position="59"/>
    </location>
</feature>
<keyword evidence="2" id="KW-0472">Membrane</keyword>
<evidence type="ECO:0000313" key="5">
    <source>
        <dbReference type="Proteomes" id="UP001172102"/>
    </source>
</evidence>
<keyword evidence="5" id="KW-1185">Reference proteome</keyword>
<feature type="transmembrane region" description="Helical" evidence="2">
    <location>
        <begin position="221"/>
        <end position="240"/>
    </location>
</feature>
<dbReference type="PANTHER" id="PTHR34502">
    <property type="entry name" value="DUF6594 DOMAIN-CONTAINING PROTEIN-RELATED"/>
    <property type="match status" value="1"/>
</dbReference>
<dbReference type="Pfam" id="PF20237">
    <property type="entry name" value="DUF6594"/>
    <property type="match status" value="1"/>
</dbReference>
<evidence type="ECO:0000313" key="4">
    <source>
        <dbReference type="EMBL" id="KAK0708111.1"/>
    </source>
</evidence>
<dbReference type="Proteomes" id="UP001172102">
    <property type="component" value="Unassembled WGS sequence"/>
</dbReference>
<keyword evidence="2" id="KW-0812">Transmembrane</keyword>
<sequence>KYIGYKGYANFISSDNDFLVLRRFDSLSARVALGLQDEITVLEEELDELDAKHSKRESEDVHNGTLRGDVTERTALLDIIAKRLRKYSQNWHLNHDYSAIAPEEQRYLDKRDLVRVVRKEKTPLRRVIDSSLRLRTLPLWKHKVDETSNYDAKHVSYYSDKRIDGFASAAIIAIGVIMLIAPIWILQSLDTLIKKLDVITIFVLAFLLLVSFAMVARPFEVLGATAAYAAVLMVFIQFGIDT</sequence>
<dbReference type="AlphaFoldDB" id="A0AA40DNX2"/>
<feature type="transmembrane region" description="Helical" evidence="2">
    <location>
        <begin position="198"/>
        <end position="215"/>
    </location>
</feature>
<reference evidence="4" key="1">
    <citation type="submission" date="2023-06" db="EMBL/GenBank/DDBJ databases">
        <title>Genome-scale phylogeny and comparative genomics of the fungal order Sordariales.</title>
        <authorList>
            <consortium name="Lawrence Berkeley National Laboratory"/>
            <person name="Hensen N."/>
            <person name="Bonometti L."/>
            <person name="Westerberg I."/>
            <person name="Brannstrom I.O."/>
            <person name="Guillou S."/>
            <person name="Cros-Aarteil S."/>
            <person name="Calhoun S."/>
            <person name="Haridas S."/>
            <person name="Kuo A."/>
            <person name="Mondo S."/>
            <person name="Pangilinan J."/>
            <person name="Riley R."/>
            <person name="Labutti K."/>
            <person name="Andreopoulos B."/>
            <person name="Lipzen A."/>
            <person name="Chen C."/>
            <person name="Yanf M."/>
            <person name="Daum C."/>
            <person name="Ng V."/>
            <person name="Clum A."/>
            <person name="Steindorff A."/>
            <person name="Ohm R."/>
            <person name="Martin F."/>
            <person name="Silar P."/>
            <person name="Natvig D."/>
            <person name="Lalanne C."/>
            <person name="Gautier V."/>
            <person name="Ament-Velasquez S.L."/>
            <person name="Kruys A."/>
            <person name="Hutchinson M.I."/>
            <person name="Powell A.J."/>
            <person name="Barry K."/>
            <person name="Miller A.N."/>
            <person name="Grigoriev I.V."/>
            <person name="Debuchy R."/>
            <person name="Gladieux P."/>
            <person name="Thoren M.H."/>
            <person name="Johannesson H."/>
        </authorList>
    </citation>
    <scope>NUCLEOTIDE SEQUENCE</scope>
    <source>
        <strain evidence="4">SMH4607-1</strain>
    </source>
</reference>
<evidence type="ECO:0000259" key="3">
    <source>
        <dbReference type="Pfam" id="PF20237"/>
    </source>
</evidence>
<comment type="caution">
    <text evidence="4">The sequence shown here is derived from an EMBL/GenBank/DDBJ whole genome shotgun (WGS) entry which is preliminary data.</text>
</comment>
<gene>
    <name evidence="4" type="ORF">B0H67DRAFT_496968</name>
</gene>
<dbReference type="EMBL" id="JAUKUA010000006">
    <property type="protein sequence ID" value="KAK0708111.1"/>
    <property type="molecule type" value="Genomic_DNA"/>
</dbReference>
<name>A0AA40DNX2_9PEZI</name>
<feature type="non-terminal residue" evidence="4">
    <location>
        <position position="242"/>
    </location>
</feature>
<accession>A0AA40DNX2</accession>
<dbReference type="PANTHER" id="PTHR34502:SF4">
    <property type="entry name" value="DUF6594 DOMAIN-CONTAINING PROTEIN"/>
    <property type="match status" value="1"/>
</dbReference>
<organism evidence="4 5">
    <name type="scientific">Lasiosphaeris hirsuta</name>
    <dbReference type="NCBI Taxonomy" id="260670"/>
    <lineage>
        <taxon>Eukaryota</taxon>
        <taxon>Fungi</taxon>
        <taxon>Dikarya</taxon>
        <taxon>Ascomycota</taxon>
        <taxon>Pezizomycotina</taxon>
        <taxon>Sordariomycetes</taxon>
        <taxon>Sordariomycetidae</taxon>
        <taxon>Sordariales</taxon>
        <taxon>Lasiosphaeriaceae</taxon>
        <taxon>Lasiosphaeris</taxon>
    </lineage>
</organism>
<protein>
    <recommendedName>
        <fullName evidence="3">DUF6594 domain-containing protein</fullName>
    </recommendedName>
</protein>
<keyword evidence="2" id="KW-1133">Transmembrane helix</keyword>
<evidence type="ECO:0000256" key="1">
    <source>
        <dbReference type="SAM" id="Coils"/>
    </source>
</evidence>
<feature type="domain" description="DUF6594" evidence="3">
    <location>
        <begin position="5"/>
        <end position="233"/>
    </location>
</feature>
<feature type="transmembrane region" description="Helical" evidence="2">
    <location>
        <begin position="166"/>
        <end position="186"/>
    </location>
</feature>
<proteinExistence type="predicted"/>
<keyword evidence="1" id="KW-0175">Coiled coil</keyword>